<protein>
    <submittedName>
        <fullName evidence="1">Uncharacterized protein</fullName>
    </submittedName>
</protein>
<dbReference type="Proteomes" id="UP001054252">
    <property type="component" value="Unassembled WGS sequence"/>
</dbReference>
<reference evidence="1 2" key="1">
    <citation type="journal article" date="2021" name="Commun. Biol.">
        <title>The genome of Shorea leprosula (Dipterocarpaceae) highlights the ecological relevance of drought in aseasonal tropical rainforests.</title>
        <authorList>
            <person name="Ng K.K.S."/>
            <person name="Kobayashi M.J."/>
            <person name="Fawcett J.A."/>
            <person name="Hatakeyama M."/>
            <person name="Paape T."/>
            <person name="Ng C.H."/>
            <person name="Ang C.C."/>
            <person name="Tnah L.H."/>
            <person name="Lee C.T."/>
            <person name="Nishiyama T."/>
            <person name="Sese J."/>
            <person name="O'Brien M.J."/>
            <person name="Copetti D."/>
            <person name="Mohd Noor M.I."/>
            <person name="Ong R.C."/>
            <person name="Putra M."/>
            <person name="Sireger I.Z."/>
            <person name="Indrioko S."/>
            <person name="Kosugi Y."/>
            <person name="Izuno A."/>
            <person name="Isagi Y."/>
            <person name="Lee S.L."/>
            <person name="Shimizu K.K."/>
        </authorList>
    </citation>
    <scope>NUCLEOTIDE SEQUENCE [LARGE SCALE GENOMIC DNA]</scope>
    <source>
        <strain evidence="1">214</strain>
    </source>
</reference>
<accession>A0AAV5IKA6</accession>
<gene>
    <name evidence="1" type="ORF">SLEP1_g12362</name>
</gene>
<comment type="caution">
    <text evidence="1">The sequence shown here is derived from an EMBL/GenBank/DDBJ whole genome shotgun (WGS) entry which is preliminary data.</text>
</comment>
<name>A0AAV5IKA6_9ROSI</name>
<sequence>MNKRNEDVDMAKGDEHCLVGVPIGATHCFFFGKGGFSITGTTQVP</sequence>
<evidence type="ECO:0000313" key="2">
    <source>
        <dbReference type="Proteomes" id="UP001054252"/>
    </source>
</evidence>
<dbReference type="AlphaFoldDB" id="A0AAV5IKA6"/>
<proteinExistence type="predicted"/>
<keyword evidence="2" id="KW-1185">Reference proteome</keyword>
<organism evidence="1 2">
    <name type="scientific">Rubroshorea leprosula</name>
    <dbReference type="NCBI Taxonomy" id="152421"/>
    <lineage>
        <taxon>Eukaryota</taxon>
        <taxon>Viridiplantae</taxon>
        <taxon>Streptophyta</taxon>
        <taxon>Embryophyta</taxon>
        <taxon>Tracheophyta</taxon>
        <taxon>Spermatophyta</taxon>
        <taxon>Magnoliopsida</taxon>
        <taxon>eudicotyledons</taxon>
        <taxon>Gunneridae</taxon>
        <taxon>Pentapetalae</taxon>
        <taxon>rosids</taxon>
        <taxon>malvids</taxon>
        <taxon>Malvales</taxon>
        <taxon>Dipterocarpaceae</taxon>
        <taxon>Rubroshorea</taxon>
    </lineage>
</organism>
<dbReference type="EMBL" id="BPVZ01000014">
    <property type="protein sequence ID" value="GKU99522.1"/>
    <property type="molecule type" value="Genomic_DNA"/>
</dbReference>
<evidence type="ECO:0000313" key="1">
    <source>
        <dbReference type="EMBL" id="GKU99522.1"/>
    </source>
</evidence>